<dbReference type="STRING" id="1114924.SAMN05216258_10841"/>
<keyword evidence="3" id="KW-0231">Viral genome packaging</keyword>
<protein>
    <submittedName>
        <fullName evidence="4">Bacteriophage head to tail connecting protein</fullName>
    </submittedName>
</protein>
<dbReference type="OrthoDB" id="1666403at2"/>
<evidence type="ECO:0000256" key="1">
    <source>
        <dbReference type="ARBA" id="ARBA00004328"/>
    </source>
</evidence>
<gene>
    <name evidence="4" type="ORF">SAMN05216258_10841</name>
</gene>
<organism evidence="4 5">
    <name type="scientific">Albimonas pacifica</name>
    <dbReference type="NCBI Taxonomy" id="1114924"/>
    <lineage>
        <taxon>Bacteria</taxon>
        <taxon>Pseudomonadati</taxon>
        <taxon>Pseudomonadota</taxon>
        <taxon>Alphaproteobacteria</taxon>
        <taxon>Rhodobacterales</taxon>
        <taxon>Paracoccaceae</taxon>
        <taxon>Albimonas</taxon>
    </lineage>
</organism>
<reference evidence="4 5" key="1">
    <citation type="submission" date="2016-10" db="EMBL/GenBank/DDBJ databases">
        <authorList>
            <person name="de Groot N.N."/>
        </authorList>
    </citation>
    <scope>NUCLEOTIDE SEQUENCE [LARGE SCALE GENOMIC DNA]</scope>
    <source>
        <strain evidence="4 5">CGMCC 1.11030</strain>
    </source>
</reference>
<dbReference type="Proteomes" id="UP000199377">
    <property type="component" value="Unassembled WGS sequence"/>
</dbReference>
<evidence type="ECO:0000256" key="3">
    <source>
        <dbReference type="ARBA" id="ARBA00023219"/>
    </source>
</evidence>
<dbReference type="EMBL" id="FOQH01000008">
    <property type="protein sequence ID" value="SFI60601.1"/>
    <property type="molecule type" value="Genomic_DNA"/>
</dbReference>
<dbReference type="AlphaFoldDB" id="A0A1I3JK25"/>
<sequence>MPDEKDPRAVAAIDAWSSLKGERAHHEQDWEELARLIRPQRGNFTAAAPELPRNEKPLSSAPIVAQSNFASGLYGTLTNPANRWFELGTTDQALADFQPMREWLDVASRITLASFAPSVSPFYSQASQLFGDISTFGNAAQYGEQPAGERRFLDVTLSLAEVVVSIDAYGRVDEWVRRFKLGATAAARRYGLEALPERIQTAAMKGSRDSFVFFQHVHMNDGWRKGMLGPRGKRWSSIHVSEEAAAVVRHSGYADMPVDFPRWDVETGQGYGRGPGWIALAEARKLDLFERANLRAAQRAADPTLLAPEREVMPLRGRVRPGELVYGGVDAAGRKMLQTLDTVSGVPLTLEMKERAVEHIRDAFHWSLMNLAGRTGMTATEVIERQEEKLRLMAPHMGRVQEEYLAPKIARRFRQLMSAGQIPQPPQEARGADLTIEYTSAAAMAARSAEGAATVRLLTDLAPLAQTNPRVWDRLSEDDIVEVLAEARGAPARLLRSREEADKLGQARAQQEQGAQLLAAAEAGGGIMKDLAAAGAPEAAG</sequence>
<dbReference type="Pfam" id="PF12236">
    <property type="entry name" value="Head-tail_con"/>
    <property type="match status" value="1"/>
</dbReference>
<evidence type="ECO:0000313" key="4">
    <source>
        <dbReference type="EMBL" id="SFI60601.1"/>
    </source>
</evidence>
<evidence type="ECO:0000256" key="2">
    <source>
        <dbReference type="ARBA" id="ARBA00022612"/>
    </source>
</evidence>
<proteinExistence type="predicted"/>
<comment type="subcellular location">
    <subcellularLocation>
        <location evidence="1">Virion</location>
    </subcellularLocation>
</comment>
<dbReference type="InterPro" id="IPR020991">
    <property type="entry name" value="Connector_podovirus"/>
</dbReference>
<accession>A0A1I3JK25</accession>
<keyword evidence="2" id="KW-1188">Viral release from host cell</keyword>
<name>A0A1I3JK25_9RHOB</name>
<evidence type="ECO:0000313" key="5">
    <source>
        <dbReference type="Proteomes" id="UP000199377"/>
    </source>
</evidence>
<dbReference type="RefSeq" id="WP_092861627.1">
    <property type="nucleotide sequence ID" value="NZ_FOQH01000008.1"/>
</dbReference>
<keyword evidence="5" id="KW-1185">Reference proteome</keyword>